<dbReference type="Proteomes" id="UP001153076">
    <property type="component" value="Unassembled WGS sequence"/>
</dbReference>
<gene>
    <name evidence="1" type="ORF">Cgig2_005758</name>
</gene>
<protein>
    <submittedName>
        <fullName evidence="1">Uncharacterized protein</fullName>
    </submittedName>
</protein>
<sequence>MLGTPLSPFIVAFPLLYDTREMADYVRESFIWRWRRAMRLPCSIFEDYHVLCPRFSLPEAKRAAANFELPKMVQATFYVILLNGVVELGVVRGFMADGLKSSLLEQAADYVRDNFRWALKEPSAPGPKPLPSDYHGLCLRFDLGVATRYAHDSNILEMVQIIFYAMVIDDAAKLGLSRRLTMDCVMWVMRKLDWGPVEAWLGDNDRRLRIAQTSCPANPRASPDNLRWSVRESSSLRPNLLPLHFMVYCPEFDHIMAMQFAHIAHIPEMVQVIFYATVINDAAELRLIRRETGESLMLDLQEQRLDIIEAWLLSIEDKLKDAQIPYLVETVYNPRPRQQWLRG</sequence>
<name>A0A9Q1GL31_9CARY</name>
<dbReference type="AlphaFoldDB" id="A0A9Q1GL31"/>
<evidence type="ECO:0000313" key="1">
    <source>
        <dbReference type="EMBL" id="KAJ8422560.1"/>
    </source>
</evidence>
<evidence type="ECO:0000313" key="2">
    <source>
        <dbReference type="Proteomes" id="UP001153076"/>
    </source>
</evidence>
<organism evidence="1 2">
    <name type="scientific">Carnegiea gigantea</name>
    <dbReference type="NCBI Taxonomy" id="171969"/>
    <lineage>
        <taxon>Eukaryota</taxon>
        <taxon>Viridiplantae</taxon>
        <taxon>Streptophyta</taxon>
        <taxon>Embryophyta</taxon>
        <taxon>Tracheophyta</taxon>
        <taxon>Spermatophyta</taxon>
        <taxon>Magnoliopsida</taxon>
        <taxon>eudicotyledons</taxon>
        <taxon>Gunneridae</taxon>
        <taxon>Pentapetalae</taxon>
        <taxon>Caryophyllales</taxon>
        <taxon>Cactineae</taxon>
        <taxon>Cactaceae</taxon>
        <taxon>Cactoideae</taxon>
        <taxon>Echinocereeae</taxon>
        <taxon>Carnegiea</taxon>
    </lineage>
</organism>
<dbReference type="EMBL" id="JAKOGI010002225">
    <property type="protein sequence ID" value="KAJ8422560.1"/>
    <property type="molecule type" value="Genomic_DNA"/>
</dbReference>
<accession>A0A9Q1GL31</accession>
<keyword evidence="2" id="KW-1185">Reference proteome</keyword>
<proteinExistence type="predicted"/>
<reference evidence="1" key="1">
    <citation type="submission" date="2022-04" db="EMBL/GenBank/DDBJ databases">
        <title>Carnegiea gigantea Genome sequencing and assembly v2.</title>
        <authorList>
            <person name="Copetti D."/>
            <person name="Sanderson M.J."/>
            <person name="Burquez A."/>
            <person name="Wojciechowski M.F."/>
        </authorList>
    </citation>
    <scope>NUCLEOTIDE SEQUENCE</scope>
    <source>
        <strain evidence="1">SGP5-SGP5p</strain>
        <tissue evidence="1">Aerial part</tissue>
    </source>
</reference>
<comment type="caution">
    <text evidence="1">The sequence shown here is derived from an EMBL/GenBank/DDBJ whole genome shotgun (WGS) entry which is preliminary data.</text>
</comment>